<keyword evidence="7" id="KW-1185">Reference proteome</keyword>
<proteinExistence type="predicted"/>
<dbReference type="RefSeq" id="WP_190949098.1">
    <property type="nucleotide sequence ID" value="NZ_JACJTC010000005.1"/>
</dbReference>
<dbReference type="EMBL" id="JACJTC010000005">
    <property type="protein sequence ID" value="MBD2611347.1"/>
    <property type="molecule type" value="Genomic_DNA"/>
</dbReference>
<dbReference type="PANTHER" id="PTHR30146">
    <property type="entry name" value="LACI-RELATED TRANSCRIPTIONAL REPRESSOR"/>
    <property type="match status" value="1"/>
</dbReference>
<evidence type="ECO:0000313" key="7">
    <source>
        <dbReference type="Proteomes" id="UP000606396"/>
    </source>
</evidence>
<evidence type="ECO:0000256" key="2">
    <source>
        <dbReference type="ARBA" id="ARBA00023125"/>
    </source>
</evidence>
<feature type="domain" description="HTH lacI-type" evidence="4">
    <location>
        <begin position="6"/>
        <end position="60"/>
    </location>
</feature>
<dbReference type="InterPro" id="IPR010982">
    <property type="entry name" value="Lambda_DNA-bd_dom_sf"/>
</dbReference>
<evidence type="ECO:0000313" key="6">
    <source>
        <dbReference type="EMBL" id="MBD2611347.1"/>
    </source>
</evidence>
<evidence type="ECO:0000259" key="5">
    <source>
        <dbReference type="PROSITE" id="PS50943"/>
    </source>
</evidence>
<dbReference type="CDD" id="cd06267">
    <property type="entry name" value="PBP1_LacI_sugar_binding-like"/>
    <property type="match status" value="1"/>
</dbReference>
<dbReference type="SUPFAM" id="SSF53822">
    <property type="entry name" value="Periplasmic binding protein-like I"/>
    <property type="match status" value="1"/>
</dbReference>
<dbReference type="Pfam" id="PF00356">
    <property type="entry name" value="LacI"/>
    <property type="match status" value="1"/>
</dbReference>
<feature type="domain" description="HTH cro/C1-type" evidence="5">
    <location>
        <begin position="2"/>
        <end position="36"/>
    </location>
</feature>
<dbReference type="InterPro" id="IPR046335">
    <property type="entry name" value="LacI/GalR-like_sensor"/>
</dbReference>
<dbReference type="Proteomes" id="UP000606396">
    <property type="component" value="Unassembled WGS sequence"/>
</dbReference>
<organism evidence="6 7">
    <name type="scientific">Nostoc punctiforme FACHB-252</name>
    <dbReference type="NCBI Taxonomy" id="1357509"/>
    <lineage>
        <taxon>Bacteria</taxon>
        <taxon>Bacillati</taxon>
        <taxon>Cyanobacteriota</taxon>
        <taxon>Cyanophyceae</taxon>
        <taxon>Nostocales</taxon>
        <taxon>Nostocaceae</taxon>
        <taxon>Nostoc</taxon>
    </lineage>
</organism>
<dbReference type="PROSITE" id="PS00356">
    <property type="entry name" value="HTH_LACI_1"/>
    <property type="match status" value="1"/>
</dbReference>
<keyword evidence="2 6" id="KW-0238">DNA-binding</keyword>
<dbReference type="Gene3D" id="3.40.50.2300">
    <property type="match status" value="2"/>
</dbReference>
<sequence>MKKRKVSIEDIARRAGVSHSTVSRALRDNSLISPKVREEIQKIAREMNYVPNAIAQSLQTQRTNTVGVVVTSIADPFYAEVVEGIEQVARTAGLSVFLTASHRDFEQEIAAIDNFHRRRVDGILVTDSRINKKNTNKIGEIAVPTVLINSQTEDQPETFHTVTVDDFLGGRLAVEHLIELGHRAIGYLGVGDRSQSNYLRLEGYRTALREAGLPENSDWVAISDEENTRINDVDTGKKMLPKLLTTGVTGIFCYNDMVAVGALLACQELNILIPQNLSLVGFDDIALCRYVTPSLTTVCQPKLEIGRSAMQMLLDLLEEKSVENLVLSPFVVKRNSTTAFEQQSAGAEGHSREFLTANSVLIMPDGQCPIPPTQCPMPNVQCPFSIT</sequence>
<dbReference type="GO" id="GO:0003677">
    <property type="term" value="F:DNA binding"/>
    <property type="evidence" value="ECO:0007669"/>
    <property type="project" value="UniProtKB-KW"/>
</dbReference>
<name>A0ABR8H7I3_NOSPU</name>
<keyword evidence="3" id="KW-0804">Transcription</keyword>
<dbReference type="PROSITE" id="PS50943">
    <property type="entry name" value="HTH_CROC1"/>
    <property type="match status" value="1"/>
</dbReference>
<evidence type="ECO:0000259" key="4">
    <source>
        <dbReference type="PROSITE" id="PS50932"/>
    </source>
</evidence>
<dbReference type="InterPro" id="IPR001387">
    <property type="entry name" value="Cro/C1-type_HTH"/>
</dbReference>
<dbReference type="CDD" id="cd01392">
    <property type="entry name" value="HTH_LacI"/>
    <property type="match status" value="1"/>
</dbReference>
<dbReference type="InterPro" id="IPR028082">
    <property type="entry name" value="Peripla_BP_I"/>
</dbReference>
<dbReference type="SUPFAM" id="SSF47413">
    <property type="entry name" value="lambda repressor-like DNA-binding domains"/>
    <property type="match status" value="1"/>
</dbReference>
<keyword evidence="1" id="KW-0805">Transcription regulation</keyword>
<comment type="caution">
    <text evidence="6">The sequence shown here is derived from an EMBL/GenBank/DDBJ whole genome shotgun (WGS) entry which is preliminary data.</text>
</comment>
<dbReference type="PANTHER" id="PTHR30146:SF109">
    <property type="entry name" value="HTH-TYPE TRANSCRIPTIONAL REGULATOR GALS"/>
    <property type="match status" value="1"/>
</dbReference>
<dbReference type="InterPro" id="IPR000843">
    <property type="entry name" value="HTH_LacI"/>
</dbReference>
<accession>A0ABR8H7I3</accession>
<evidence type="ECO:0000256" key="3">
    <source>
        <dbReference type="ARBA" id="ARBA00023163"/>
    </source>
</evidence>
<gene>
    <name evidence="6" type="ORF">H6G94_08695</name>
</gene>
<protein>
    <submittedName>
        <fullName evidence="6">LacI family DNA-binding transcriptional regulator</fullName>
    </submittedName>
</protein>
<evidence type="ECO:0000256" key="1">
    <source>
        <dbReference type="ARBA" id="ARBA00023015"/>
    </source>
</evidence>
<dbReference type="Gene3D" id="1.10.260.40">
    <property type="entry name" value="lambda repressor-like DNA-binding domains"/>
    <property type="match status" value="1"/>
</dbReference>
<reference evidence="6 7" key="1">
    <citation type="journal article" date="2020" name="ISME J.">
        <title>Comparative genomics reveals insights into cyanobacterial evolution and habitat adaptation.</title>
        <authorList>
            <person name="Chen M.Y."/>
            <person name="Teng W.K."/>
            <person name="Zhao L."/>
            <person name="Hu C.X."/>
            <person name="Zhou Y.K."/>
            <person name="Han B.P."/>
            <person name="Song L.R."/>
            <person name="Shu W.S."/>
        </authorList>
    </citation>
    <scope>NUCLEOTIDE SEQUENCE [LARGE SCALE GENOMIC DNA]</scope>
    <source>
        <strain evidence="6 7">FACHB-252</strain>
    </source>
</reference>
<dbReference type="Pfam" id="PF13377">
    <property type="entry name" value="Peripla_BP_3"/>
    <property type="match status" value="1"/>
</dbReference>
<dbReference type="SMART" id="SM00354">
    <property type="entry name" value="HTH_LACI"/>
    <property type="match status" value="1"/>
</dbReference>
<dbReference type="PROSITE" id="PS50932">
    <property type="entry name" value="HTH_LACI_2"/>
    <property type="match status" value="1"/>
</dbReference>